<sequence length="324" mass="36370">MYKTIIAVSKTYKELNCVFAICDGGLVSEMRGAHCRRTAAWLAALATLLLSCPPLSSALNMSTTTEFDPSQRGKKMYGDSCTTVVECGYPDSICDDNICRCDPSMPITNDFDKCAKAAGINESCMFNQQCEATVIKTHCRNERCVCMYEMVPEVTATGEIICKSQKYVEESTRTLDPAMIGVLVGMALMFVIICVVLRLFSRARWRENRTIFNTPNPRLMNVSLLRDSKLIHSQDRRGSRLSMRPPSRQASQQELRPHSPSPVPDYRSCSMFYIILFHQFVLLLKCIHDFIYLQHAIIKAISYTESPQDQGVGLGQVVGIQPHP</sequence>
<accession>A0A8S3Y7U0</accession>
<feature type="transmembrane region" description="Helical" evidence="2">
    <location>
        <begin position="39"/>
        <end position="59"/>
    </location>
</feature>
<proteinExistence type="predicted"/>
<comment type="caution">
    <text evidence="3">The sequence shown here is derived from an EMBL/GenBank/DDBJ whole genome shotgun (WGS) entry which is preliminary data.</text>
</comment>
<dbReference type="EMBL" id="CAJQZP010001531">
    <property type="protein sequence ID" value="CAG5052757.1"/>
    <property type="molecule type" value="Genomic_DNA"/>
</dbReference>
<dbReference type="OrthoDB" id="6610549at2759"/>
<evidence type="ECO:0000313" key="4">
    <source>
        <dbReference type="Proteomes" id="UP000691718"/>
    </source>
</evidence>
<keyword evidence="2" id="KW-0472">Membrane</keyword>
<dbReference type="AlphaFoldDB" id="A0A8S3Y7U0"/>
<organism evidence="3 4">
    <name type="scientific">Parnassius apollo</name>
    <name type="common">Apollo butterfly</name>
    <name type="synonym">Papilio apollo</name>
    <dbReference type="NCBI Taxonomy" id="110799"/>
    <lineage>
        <taxon>Eukaryota</taxon>
        <taxon>Metazoa</taxon>
        <taxon>Ecdysozoa</taxon>
        <taxon>Arthropoda</taxon>
        <taxon>Hexapoda</taxon>
        <taxon>Insecta</taxon>
        <taxon>Pterygota</taxon>
        <taxon>Neoptera</taxon>
        <taxon>Endopterygota</taxon>
        <taxon>Lepidoptera</taxon>
        <taxon>Glossata</taxon>
        <taxon>Ditrysia</taxon>
        <taxon>Papilionoidea</taxon>
        <taxon>Papilionidae</taxon>
        <taxon>Parnassiinae</taxon>
        <taxon>Parnassini</taxon>
        <taxon>Parnassius</taxon>
        <taxon>Parnassius</taxon>
    </lineage>
</organism>
<evidence type="ECO:0000256" key="1">
    <source>
        <dbReference type="SAM" id="MobiDB-lite"/>
    </source>
</evidence>
<keyword evidence="2" id="KW-1133">Transmembrane helix</keyword>
<protein>
    <submittedName>
        <fullName evidence="3">(apollo) hypothetical protein</fullName>
    </submittedName>
</protein>
<keyword evidence="2" id="KW-0812">Transmembrane</keyword>
<reference evidence="3" key="1">
    <citation type="submission" date="2021-04" db="EMBL/GenBank/DDBJ databases">
        <authorList>
            <person name="Tunstrom K."/>
        </authorList>
    </citation>
    <scope>NUCLEOTIDE SEQUENCE</scope>
</reference>
<name>A0A8S3Y7U0_PARAO</name>
<gene>
    <name evidence="3" type="ORF">PAPOLLO_LOCUS25470</name>
</gene>
<feature type="transmembrane region" description="Helical" evidence="2">
    <location>
        <begin position="178"/>
        <end position="200"/>
    </location>
</feature>
<evidence type="ECO:0000313" key="3">
    <source>
        <dbReference type="EMBL" id="CAG5052757.1"/>
    </source>
</evidence>
<feature type="region of interest" description="Disordered" evidence="1">
    <location>
        <begin position="233"/>
        <end position="262"/>
    </location>
</feature>
<dbReference type="Proteomes" id="UP000691718">
    <property type="component" value="Unassembled WGS sequence"/>
</dbReference>
<evidence type="ECO:0000256" key="2">
    <source>
        <dbReference type="SAM" id="Phobius"/>
    </source>
</evidence>
<keyword evidence="4" id="KW-1185">Reference proteome</keyword>